<dbReference type="InterPro" id="IPR011992">
    <property type="entry name" value="EF-hand-dom_pair"/>
</dbReference>
<keyword evidence="2" id="KW-0963">Cytoplasm</keyword>
<keyword evidence="12" id="KW-1185">Reference proteome</keyword>
<reference evidence="11 12" key="1">
    <citation type="journal article" date="2021" name="Sci. Rep.">
        <title>The genome of the diatom Chaetoceros tenuissimus carries an ancient integrated fragment of an extant virus.</title>
        <authorList>
            <person name="Hongo Y."/>
            <person name="Kimura K."/>
            <person name="Takaki Y."/>
            <person name="Yoshida Y."/>
            <person name="Baba S."/>
            <person name="Kobayashi G."/>
            <person name="Nagasaki K."/>
            <person name="Hano T."/>
            <person name="Tomaru Y."/>
        </authorList>
    </citation>
    <scope>NUCLEOTIDE SEQUENCE [LARGE SCALE GENOMIC DNA]</scope>
    <source>
        <strain evidence="11 12">NIES-3715</strain>
    </source>
</reference>
<proteinExistence type="predicted"/>
<keyword evidence="5" id="KW-0969">Cilium</keyword>
<feature type="region of interest" description="Disordered" evidence="8">
    <location>
        <begin position="102"/>
        <end position="123"/>
    </location>
</feature>
<gene>
    <name evidence="11" type="ORF">CTEN210_10187</name>
</gene>
<evidence type="ECO:0000256" key="8">
    <source>
        <dbReference type="SAM" id="MobiDB-lite"/>
    </source>
</evidence>
<feature type="compositionally biased region" description="Low complexity" evidence="8">
    <location>
        <begin position="1"/>
        <end position="12"/>
    </location>
</feature>
<dbReference type="GO" id="GO:0060285">
    <property type="term" value="P:cilium-dependent cell motility"/>
    <property type="evidence" value="ECO:0007669"/>
    <property type="project" value="TreeGrafter"/>
</dbReference>
<dbReference type="FunFam" id="2.30.29.170:FF:000004">
    <property type="entry name" value="EF-hand domain containing 2"/>
    <property type="match status" value="1"/>
</dbReference>
<dbReference type="Gene3D" id="1.10.238.10">
    <property type="entry name" value="EF-hand"/>
    <property type="match status" value="1"/>
</dbReference>
<evidence type="ECO:0000259" key="10">
    <source>
        <dbReference type="PROSITE" id="PS51336"/>
    </source>
</evidence>
<organism evidence="11 12">
    <name type="scientific">Chaetoceros tenuissimus</name>
    <dbReference type="NCBI Taxonomy" id="426638"/>
    <lineage>
        <taxon>Eukaryota</taxon>
        <taxon>Sar</taxon>
        <taxon>Stramenopiles</taxon>
        <taxon>Ochrophyta</taxon>
        <taxon>Bacillariophyta</taxon>
        <taxon>Coscinodiscophyceae</taxon>
        <taxon>Chaetocerotophycidae</taxon>
        <taxon>Chaetocerotales</taxon>
        <taxon>Chaetocerotaceae</taxon>
        <taxon>Chaetoceros</taxon>
    </lineage>
</organism>
<comment type="caution">
    <text evidence="11">The sequence shown here is derived from an EMBL/GenBank/DDBJ whole genome shotgun (WGS) entry which is preliminary data.</text>
</comment>
<feature type="domain" description="DM10" evidence="10">
    <location>
        <begin position="503"/>
        <end position="599"/>
    </location>
</feature>
<dbReference type="GO" id="GO:0005930">
    <property type="term" value="C:axoneme"/>
    <property type="evidence" value="ECO:0007669"/>
    <property type="project" value="TreeGrafter"/>
</dbReference>
<dbReference type="PANTHER" id="PTHR12086:SF9">
    <property type="entry name" value="EF-HAND DOMAIN-CONTAINING PROTEIN 1"/>
    <property type="match status" value="1"/>
</dbReference>
<feature type="domain" description="DM10" evidence="10">
    <location>
        <begin position="159"/>
        <end position="273"/>
    </location>
</feature>
<evidence type="ECO:0000313" key="11">
    <source>
        <dbReference type="EMBL" id="GFH53711.1"/>
    </source>
</evidence>
<keyword evidence="6" id="KW-0206">Cytoskeleton</keyword>
<dbReference type="Proteomes" id="UP001054902">
    <property type="component" value="Unassembled WGS sequence"/>
</dbReference>
<comment type="subcellular location">
    <subcellularLocation>
        <location evidence="1">Cytoplasm</location>
        <location evidence="1">Cytoskeleton</location>
        <location evidence="1">Flagellum axoneme</location>
    </subcellularLocation>
</comment>
<keyword evidence="7" id="KW-0966">Cell projection</keyword>
<feature type="domain" description="EF-hand" evidence="9">
    <location>
        <begin position="651"/>
        <end position="686"/>
    </location>
</feature>
<feature type="domain" description="DM10" evidence="10">
    <location>
        <begin position="340"/>
        <end position="445"/>
    </location>
</feature>
<keyword evidence="4" id="KW-0282">Flagellum</keyword>
<dbReference type="GO" id="GO:0007052">
    <property type="term" value="P:mitotic spindle organization"/>
    <property type="evidence" value="ECO:0007669"/>
    <property type="project" value="TreeGrafter"/>
</dbReference>
<evidence type="ECO:0000256" key="3">
    <source>
        <dbReference type="ARBA" id="ARBA00022737"/>
    </source>
</evidence>
<protein>
    <recommendedName>
        <fullName evidence="13">EF-hand domain-containing family member C2</fullName>
    </recommendedName>
</protein>
<evidence type="ECO:0000259" key="9">
    <source>
        <dbReference type="PROSITE" id="PS50222"/>
    </source>
</evidence>
<evidence type="ECO:0000256" key="6">
    <source>
        <dbReference type="ARBA" id="ARBA00023212"/>
    </source>
</evidence>
<feature type="region of interest" description="Disordered" evidence="8">
    <location>
        <begin position="1"/>
        <end position="34"/>
    </location>
</feature>
<evidence type="ECO:0000256" key="1">
    <source>
        <dbReference type="ARBA" id="ARBA00004611"/>
    </source>
</evidence>
<dbReference type="GO" id="GO:0000281">
    <property type="term" value="P:mitotic cytokinesis"/>
    <property type="evidence" value="ECO:0007669"/>
    <property type="project" value="TreeGrafter"/>
</dbReference>
<dbReference type="InterPro" id="IPR006602">
    <property type="entry name" value="DM10_dom"/>
</dbReference>
<feature type="compositionally biased region" description="Polar residues" evidence="8">
    <location>
        <begin position="106"/>
        <end position="123"/>
    </location>
</feature>
<dbReference type="InterPro" id="IPR002048">
    <property type="entry name" value="EF_hand_dom"/>
</dbReference>
<dbReference type="PROSITE" id="PS51336">
    <property type="entry name" value="DM10"/>
    <property type="match status" value="3"/>
</dbReference>
<evidence type="ECO:0000256" key="7">
    <source>
        <dbReference type="ARBA" id="ARBA00023273"/>
    </source>
</evidence>
<dbReference type="InterPro" id="IPR040193">
    <property type="entry name" value="EFHC1/EFHC2/EFHB"/>
</dbReference>
<dbReference type="PROSITE" id="PS50222">
    <property type="entry name" value="EF_HAND_2"/>
    <property type="match status" value="1"/>
</dbReference>
<dbReference type="Gene3D" id="2.30.29.170">
    <property type="match status" value="3"/>
</dbReference>
<name>A0AAD3CWV5_9STRA</name>
<dbReference type="SMART" id="SM00676">
    <property type="entry name" value="DM10"/>
    <property type="match status" value="3"/>
</dbReference>
<evidence type="ECO:0000256" key="4">
    <source>
        <dbReference type="ARBA" id="ARBA00022846"/>
    </source>
</evidence>
<evidence type="ECO:0000256" key="2">
    <source>
        <dbReference type="ARBA" id="ARBA00022490"/>
    </source>
</evidence>
<dbReference type="SUPFAM" id="SSF47473">
    <property type="entry name" value="EF-hand"/>
    <property type="match status" value="1"/>
</dbReference>
<evidence type="ECO:0000256" key="5">
    <source>
        <dbReference type="ARBA" id="ARBA00023069"/>
    </source>
</evidence>
<dbReference type="EMBL" id="BLLK01000047">
    <property type="protein sequence ID" value="GFH53711.1"/>
    <property type="molecule type" value="Genomic_DNA"/>
</dbReference>
<keyword evidence="3" id="KW-0677">Repeat</keyword>
<dbReference type="AlphaFoldDB" id="A0AAD3CWV5"/>
<evidence type="ECO:0000313" key="12">
    <source>
        <dbReference type="Proteomes" id="UP001054902"/>
    </source>
</evidence>
<dbReference type="GO" id="GO:0043014">
    <property type="term" value="F:alpha-tubulin binding"/>
    <property type="evidence" value="ECO:0007669"/>
    <property type="project" value="TreeGrafter"/>
</dbReference>
<dbReference type="GO" id="GO:0005509">
    <property type="term" value="F:calcium ion binding"/>
    <property type="evidence" value="ECO:0007669"/>
    <property type="project" value="InterPro"/>
</dbReference>
<dbReference type="Pfam" id="PF06565">
    <property type="entry name" value="DM10_dom"/>
    <property type="match status" value="3"/>
</dbReference>
<evidence type="ECO:0008006" key="13">
    <source>
        <dbReference type="Google" id="ProtNLM"/>
    </source>
</evidence>
<dbReference type="PANTHER" id="PTHR12086">
    <property type="entry name" value="EF-HAND DOMAIN C-TERMINAL CONTAINING PROTEIN"/>
    <property type="match status" value="1"/>
</dbReference>
<accession>A0AAD3CWV5</accession>
<sequence>MSSQLMQYSSLQRNRPQTASPLAIRGRNSGLSIRNGQGLEQMKRFRADFPNLPGFSKFSSLRPQSPKNQSLNFKNGYMIVNSPIPRHDLTLDHSTLLQPKRPMTAPLSSSSFSRGREVTTPNDVSGRYSLLRQRKDRENNQISLPFCPGSPLPSFLEHDRRVLLFNAYYEEDVLQSAIEDKRLMKCEIYFYVEDGTIEIIQTKQENSGIPQGVFLRRKRVEKPIGSVNDIQDSNQQYYGINDLKIGNDVEIYSRVFRIVDCNQSTKEYVKKYHGWQEVDVMPLPFPRDSFAEEYKEKMRRESGVAGVDRKRKMHDLKEVMESMLGKQLSTTDRGAFLDRGQQTLCFHAIWDDRQRLYGDIQYYRLFYFLADDTIEILPIHKKNDGRYPSPKLLKRMKLPKNGDRSRSEHYSWKDLCIGKVIDVFGRSMLLAKCDSFTRAHYEANGLALKDNLPLEPQEEKIDFVRQIPPYNGFGSEEDSLRSCTGGINPPPVKRDLTKLREKQGIILRFNARLLSDKTDRRFVIQYFMEDDTIAIQEPPIRNSGVMGGKFLSRQEVKKHDGTKYLAGDMYTGNIVDIMCHHFELLNADEYSYRIMENDSKMFPYNNYFLVREKLEAKKDEIIKYFAADYRGPSKIDLRALTEVFQTVGLELKTQEVMTLWRKIDKKKKNKVSFTKLVNLLQNDGGDLL</sequence>
<dbReference type="GO" id="GO:0072686">
    <property type="term" value="C:mitotic spindle"/>
    <property type="evidence" value="ECO:0007669"/>
    <property type="project" value="TreeGrafter"/>
</dbReference>